<evidence type="ECO:0000313" key="3">
    <source>
        <dbReference type="WBParaSite" id="jg15969"/>
    </source>
</evidence>
<organism evidence="2 3">
    <name type="scientific">Ditylenchus dipsaci</name>
    <dbReference type="NCBI Taxonomy" id="166011"/>
    <lineage>
        <taxon>Eukaryota</taxon>
        <taxon>Metazoa</taxon>
        <taxon>Ecdysozoa</taxon>
        <taxon>Nematoda</taxon>
        <taxon>Chromadorea</taxon>
        <taxon>Rhabditida</taxon>
        <taxon>Tylenchina</taxon>
        <taxon>Tylenchomorpha</taxon>
        <taxon>Sphaerularioidea</taxon>
        <taxon>Anguinidae</taxon>
        <taxon>Anguininae</taxon>
        <taxon>Ditylenchus</taxon>
    </lineage>
</organism>
<proteinExistence type="predicted"/>
<evidence type="ECO:0000313" key="2">
    <source>
        <dbReference type="Proteomes" id="UP000887574"/>
    </source>
</evidence>
<accession>A0A915D6W5</accession>
<dbReference type="AlphaFoldDB" id="A0A915D6W5"/>
<protein>
    <submittedName>
        <fullName evidence="3">Uncharacterized protein</fullName>
    </submittedName>
</protein>
<sequence length="247" mass="27403">MVSRSMYYLTSLLLIFIVICLTPFVSPSTSQEQPLEVFVVHRRSTSPTPEENQLANIIFSGRISGAEEAEEEAVNDDVEKDHLVLDEEESQSSNEMDGRPPIVVLTEEVKQKPAKGKPSRKRYLVSRSALRQKLINGPRASENEQEDPLLLVEEAVSSPFDSRPSLNSLAASNKAVAEATAALLTQYHASSKKIPVRLCGQRLASRTKEICQHCAPSHLRPLFLVEKKRGGKSVEGTAQFLISFKNF</sequence>
<dbReference type="Proteomes" id="UP000887574">
    <property type="component" value="Unplaced"/>
</dbReference>
<keyword evidence="1" id="KW-0732">Signal</keyword>
<name>A0A915D6W5_9BILA</name>
<evidence type="ECO:0000256" key="1">
    <source>
        <dbReference type="SAM" id="SignalP"/>
    </source>
</evidence>
<reference evidence="3" key="1">
    <citation type="submission" date="2022-11" db="UniProtKB">
        <authorList>
            <consortium name="WormBaseParasite"/>
        </authorList>
    </citation>
    <scope>IDENTIFICATION</scope>
</reference>
<dbReference type="WBParaSite" id="jg15969">
    <property type="protein sequence ID" value="jg15969"/>
    <property type="gene ID" value="jg15969"/>
</dbReference>
<feature type="signal peptide" evidence="1">
    <location>
        <begin position="1"/>
        <end position="27"/>
    </location>
</feature>
<keyword evidence="2" id="KW-1185">Reference proteome</keyword>
<feature type="chain" id="PRO_5036733083" evidence="1">
    <location>
        <begin position="28"/>
        <end position="247"/>
    </location>
</feature>